<evidence type="ECO:0000259" key="3">
    <source>
        <dbReference type="PROSITE" id="PS50110"/>
    </source>
</evidence>
<dbReference type="RefSeq" id="WP_090987724.1">
    <property type="nucleotide sequence ID" value="NZ_FOJM01000023.1"/>
</dbReference>
<dbReference type="InterPro" id="IPR001789">
    <property type="entry name" value="Sig_transdc_resp-reg_receiver"/>
</dbReference>
<dbReference type="GO" id="GO:0000160">
    <property type="term" value="P:phosphorelay signal transduction system"/>
    <property type="evidence" value="ECO:0007669"/>
    <property type="project" value="InterPro"/>
</dbReference>
<dbReference type="Gene3D" id="3.40.50.2300">
    <property type="match status" value="1"/>
</dbReference>
<reference evidence="5" key="1">
    <citation type="submission" date="2016-10" db="EMBL/GenBank/DDBJ databases">
        <authorList>
            <person name="Varghese N."/>
            <person name="Submissions S."/>
        </authorList>
    </citation>
    <scope>NUCLEOTIDE SEQUENCE [LARGE SCALE GENOMIC DNA]</scope>
    <source>
        <strain evidence="5">DSM 18130</strain>
    </source>
</reference>
<keyword evidence="5" id="KW-1185">Reference proteome</keyword>
<dbReference type="InterPro" id="IPR011006">
    <property type="entry name" value="CheY-like_superfamily"/>
</dbReference>
<organism evidence="4 5">
    <name type="scientific">Pedobacter suwonensis</name>
    <dbReference type="NCBI Taxonomy" id="332999"/>
    <lineage>
        <taxon>Bacteria</taxon>
        <taxon>Pseudomonadati</taxon>
        <taxon>Bacteroidota</taxon>
        <taxon>Sphingobacteriia</taxon>
        <taxon>Sphingobacteriales</taxon>
        <taxon>Sphingobacteriaceae</taxon>
        <taxon>Pedobacter</taxon>
    </lineage>
</organism>
<dbReference type="SMART" id="SM00448">
    <property type="entry name" value="REC"/>
    <property type="match status" value="1"/>
</dbReference>
<protein>
    <submittedName>
        <fullName evidence="4">Response regulator receiver domain-containing protein</fullName>
    </submittedName>
</protein>
<evidence type="ECO:0000313" key="4">
    <source>
        <dbReference type="EMBL" id="SFA59630.1"/>
    </source>
</evidence>
<accession>A0A1I0U6V6</accession>
<feature type="modified residue" description="4-aspartylphosphate" evidence="2">
    <location>
        <position position="52"/>
    </location>
</feature>
<dbReference type="PROSITE" id="PS50110">
    <property type="entry name" value="RESPONSE_REGULATORY"/>
    <property type="match status" value="1"/>
</dbReference>
<dbReference type="PANTHER" id="PTHR44591">
    <property type="entry name" value="STRESS RESPONSE REGULATOR PROTEIN 1"/>
    <property type="match status" value="1"/>
</dbReference>
<dbReference type="Pfam" id="PF00072">
    <property type="entry name" value="Response_reg"/>
    <property type="match status" value="1"/>
</dbReference>
<dbReference type="STRING" id="332999.SAMN04488511_1236"/>
<sequence length="120" mass="13441">MYKKVLVIDDDEELLWLFETILNQEQIQTVTYHSGIPLADIIATAPDLVLLDVNIIGYKKSGVDICTEIKANKHLLHTPVLLVSGESDLNALAQRCGADDFIAKPFNIDYLMDKVKKLLT</sequence>
<dbReference type="InterPro" id="IPR050595">
    <property type="entry name" value="Bact_response_regulator"/>
</dbReference>
<name>A0A1I0U6V6_9SPHI</name>
<evidence type="ECO:0000256" key="1">
    <source>
        <dbReference type="ARBA" id="ARBA00022553"/>
    </source>
</evidence>
<keyword evidence="1 2" id="KW-0597">Phosphoprotein</keyword>
<dbReference type="OrthoDB" id="710898at2"/>
<dbReference type="PANTHER" id="PTHR44591:SF3">
    <property type="entry name" value="RESPONSE REGULATORY DOMAIN-CONTAINING PROTEIN"/>
    <property type="match status" value="1"/>
</dbReference>
<evidence type="ECO:0000256" key="2">
    <source>
        <dbReference type="PROSITE-ProRule" id="PRU00169"/>
    </source>
</evidence>
<feature type="domain" description="Response regulatory" evidence="3">
    <location>
        <begin position="4"/>
        <end position="119"/>
    </location>
</feature>
<dbReference type="AlphaFoldDB" id="A0A1I0U6V6"/>
<dbReference type="Proteomes" id="UP000198836">
    <property type="component" value="Unassembled WGS sequence"/>
</dbReference>
<dbReference type="EMBL" id="FOJM01000023">
    <property type="protein sequence ID" value="SFA59630.1"/>
    <property type="molecule type" value="Genomic_DNA"/>
</dbReference>
<dbReference type="SUPFAM" id="SSF52172">
    <property type="entry name" value="CheY-like"/>
    <property type="match status" value="1"/>
</dbReference>
<evidence type="ECO:0000313" key="5">
    <source>
        <dbReference type="Proteomes" id="UP000198836"/>
    </source>
</evidence>
<gene>
    <name evidence="4" type="ORF">SAMN04488511_1236</name>
</gene>
<proteinExistence type="predicted"/>